<proteinExistence type="predicted"/>
<organism evidence="3 4">
    <name type="scientific">Allosphingosinicella deserti</name>
    <dbReference type="NCBI Taxonomy" id="2116704"/>
    <lineage>
        <taxon>Bacteria</taxon>
        <taxon>Pseudomonadati</taxon>
        <taxon>Pseudomonadota</taxon>
        <taxon>Alphaproteobacteria</taxon>
        <taxon>Sphingomonadales</taxon>
        <taxon>Sphingomonadaceae</taxon>
        <taxon>Allosphingosinicella</taxon>
    </lineage>
</organism>
<name>A0A2P7QQW2_9SPHN</name>
<dbReference type="Gene3D" id="1.10.10.60">
    <property type="entry name" value="Homeodomain-like"/>
    <property type="match status" value="1"/>
</dbReference>
<dbReference type="PANTHER" id="PTHR47894:SF1">
    <property type="entry name" value="HTH-TYPE TRANSCRIPTIONAL REGULATOR VQSM"/>
    <property type="match status" value="1"/>
</dbReference>
<feature type="domain" description="HTH araC/xylS-type" evidence="2">
    <location>
        <begin position="257"/>
        <end position="336"/>
    </location>
</feature>
<sequence>MRIHPLSSAIEAIPAPAIYVRLLLDTFGQSAERRAALLHGTRLTERVLNGGTAETSLFSMLAFAQNLSVLVGDTWPIDAVHVWRAQAQGALEVAVRSAATIDGSLSTLEAFGHVRGPYLKMSLKRSRSAARLVFGCKVAMEPDTAKALRETAALSSIFMLEALLGTRSTHLSLNLPGRTKDYIARVSTTIRGRVLQTPGEVFIAVPRALLSLPSPYADKGLERAAQRELQRAARQADGSGDMLVVQIDSLLAGADRRLLEEDVARMLGLSRRTLVRRLSRAGTSYRLILDNHLKRHALAMIGQGHRRSEVAAALFYSDPTSLSRALRRWVPPIRALFTGPRLRASAIERSGSRLP</sequence>
<evidence type="ECO:0000256" key="1">
    <source>
        <dbReference type="ARBA" id="ARBA00023125"/>
    </source>
</evidence>
<dbReference type="GO" id="GO:0005829">
    <property type="term" value="C:cytosol"/>
    <property type="evidence" value="ECO:0007669"/>
    <property type="project" value="TreeGrafter"/>
</dbReference>
<evidence type="ECO:0000259" key="2">
    <source>
        <dbReference type="SMART" id="SM00342"/>
    </source>
</evidence>
<dbReference type="InterPro" id="IPR018060">
    <property type="entry name" value="HTH_AraC"/>
</dbReference>
<keyword evidence="4" id="KW-1185">Reference proteome</keyword>
<evidence type="ECO:0000313" key="3">
    <source>
        <dbReference type="EMBL" id="PSJ40351.1"/>
    </source>
</evidence>
<gene>
    <name evidence="3" type="ORF">C7I55_08370</name>
</gene>
<protein>
    <recommendedName>
        <fullName evidence="2">HTH araC/xylS-type domain-containing protein</fullName>
    </recommendedName>
</protein>
<dbReference type="Proteomes" id="UP000241167">
    <property type="component" value="Unassembled WGS sequence"/>
</dbReference>
<dbReference type="GO" id="GO:0000976">
    <property type="term" value="F:transcription cis-regulatory region binding"/>
    <property type="evidence" value="ECO:0007669"/>
    <property type="project" value="TreeGrafter"/>
</dbReference>
<keyword evidence="1" id="KW-0238">DNA-binding</keyword>
<evidence type="ECO:0000313" key="4">
    <source>
        <dbReference type="Proteomes" id="UP000241167"/>
    </source>
</evidence>
<accession>A0A2P7QQW2</accession>
<dbReference type="EMBL" id="PXYI01000003">
    <property type="protein sequence ID" value="PSJ40351.1"/>
    <property type="molecule type" value="Genomic_DNA"/>
</dbReference>
<dbReference type="PANTHER" id="PTHR47894">
    <property type="entry name" value="HTH-TYPE TRANSCRIPTIONAL REGULATOR GADX"/>
    <property type="match status" value="1"/>
</dbReference>
<dbReference type="SMART" id="SM00342">
    <property type="entry name" value="HTH_ARAC"/>
    <property type="match status" value="1"/>
</dbReference>
<dbReference type="GO" id="GO:0003700">
    <property type="term" value="F:DNA-binding transcription factor activity"/>
    <property type="evidence" value="ECO:0007669"/>
    <property type="project" value="InterPro"/>
</dbReference>
<reference evidence="3 4" key="1">
    <citation type="submission" date="2018-03" db="EMBL/GenBank/DDBJ databases">
        <title>The draft genome of Sphingosinicella sp. GL-C-18.</title>
        <authorList>
            <person name="Liu L."/>
            <person name="Li L."/>
            <person name="Liang L."/>
            <person name="Zhang X."/>
            <person name="Wang T."/>
        </authorList>
    </citation>
    <scope>NUCLEOTIDE SEQUENCE [LARGE SCALE GENOMIC DNA]</scope>
    <source>
        <strain evidence="3 4">GL-C-18</strain>
    </source>
</reference>
<dbReference type="AlphaFoldDB" id="A0A2P7QQW2"/>
<comment type="caution">
    <text evidence="3">The sequence shown here is derived from an EMBL/GenBank/DDBJ whole genome shotgun (WGS) entry which is preliminary data.</text>
</comment>